<reference evidence="2" key="1">
    <citation type="submission" date="2023-06" db="EMBL/GenBank/DDBJ databases">
        <authorList>
            <person name="Delattre M."/>
        </authorList>
    </citation>
    <scope>NUCLEOTIDE SEQUENCE</scope>
    <source>
        <strain evidence="2">AF72</strain>
    </source>
</reference>
<dbReference type="AlphaFoldDB" id="A0AA36D397"/>
<comment type="caution">
    <text evidence="2">The sequence shown here is derived from an EMBL/GenBank/DDBJ whole genome shotgun (WGS) entry which is preliminary data.</text>
</comment>
<accession>A0AA36D397</accession>
<protein>
    <submittedName>
        <fullName evidence="2">Uncharacterized protein</fullName>
    </submittedName>
</protein>
<proteinExistence type="predicted"/>
<feature type="signal peptide" evidence="1">
    <location>
        <begin position="1"/>
        <end position="17"/>
    </location>
</feature>
<dbReference type="PANTHER" id="PTHR35014:SF1">
    <property type="entry name" value="INFECTION RESPONSE PROTEIN"/>
    <property type="match status" value="1"/>
</dbReference>
<dbReference type="Proteomes" id="UP001177023">
    <property type="component" value="Unassembled WGS sequence"/>
</dbReference>
<dbReference type="EMBL" id="CATQJA010002659">
    <property type="protein sequence ID" value="CAJ0580273.1"/>
    <property type="molecule type" value="Genomic_DNA"/>
</dbReference>
<feature type="non-terminal residue" evidence="2">
    <location>
        <position position="440"/>
    </location>
</feature>
<evidence type="ECO:0000313" key="3">
    <source>
        <dbReference type="Proteomes" id="UP001177023"/>
    </source>
</evidence>
<sequence length="440" mass="48068">MLLKICLLAALLELVAADCDATTQAAIVQCYTPYLQYYGLAPSNGILPGYLGVAGAIETKLDQLGQKAAQDLCDHTTVLGSCLNATMINSFDVDCYNHIVIGSNRSESSLYIEEQAIHDYECGAGLQVYLAEFYCVRAARNNNQPAIQQCDTNLNNDLANGIEFCKAYDKYISCNSAIYAKACDYNAGVLMCNIFQHGMDSVVGYCDQGGKLTASVAFLALLQLVAADCDANTQAAIVQCYTPFLQYYGLSPSNGVLPPYMDMATAMSNKFDQQGKQAAADMCAHTQVLNTCLNSTMYPIDSACYNHIVVGQNTSESYLYMEDAAIHDYECGAGAQVFFAEFYCSRAAQINNADKIQQCQTDLNNDINNGMAVCKAYDKYISCNSVIYAKACDFNAGVLICNLFTISLDSVYNYCDNNGQLTPCPNYRVNPKFLIRPIVF</sequence>
<organism evidence="2 3">
    <name type="scientific">Mesorhabditis spiculigera</name>
    <dbReference type="NCBI Taxonomy" id="96644"/>
    <lineage>
        <taxon>Eukaryota</taxon>
        <taxon>Metazoa</taxon>
        <taxon>Ecdysozoa</taxon>
        <taxon>Nematoda</taxon>
        <taxon>Chromadorea</taxon>
        <taxon>Rhabditida</taxon>
        <taxon>Rhabditina</taxon>
        <taxon>Rhabditomorpha</taxon>
        <taxon>Rhabditoidea</taxon>
        <taxon>Rhabditidae</taxon>
        <taxon>Mesorhabditinae</taxon>
        <taxon>Mesorhabditis</taxon>
    </lineage>
</organism>
<feature type="chain" id="PRO_5041311193" evidence="1">
    <location>
        <begin position="18"/>
        <end position="440"/>
    </location>
</feature>
<keyword evidence="1" id="KW-0732">Signal</keyword>
<keyword evidence="3" id="KW-1185">Reference proteome</keyword>
<evidence type="ECO:0000256" key="1">
    <source>
        <dbReference type="SAM" id="SignalP"/>
    </source>
</evidence>
<evidence type="ECO:0000313" key="2">
    <source>
        <dbReference type="EMBL" id="CAJ0580273.1"/>
    </source>
</evidence>
<name>A0AA36D397_9BILA</name>
<dbReference type="PANTHER" id="PTHR35014">
    <property type="entry name" value="INFECTION RESPONSE PROTEIN-RELATED"/>
    <property type="match status" value="1"/>
</dbReference>
<gene>
    <name evidence="2" type="ORF">MSPICULIGERA_LOCUS18471</name>
</gene>